<dbReference type="Proteomes" id="UP000237968">
    <property type="component" value="Unassembled WGS sequence"/>
</dbReference>
<proteinExistence type="predicted"/>
<evidence type="ECO:0000313" key="2">
    <source>
        <dbReference type="EMBL" id="PRQ02416.1"/>
    </source>
</evidence>
<accession>A0A2S9YBM8</accession>
<dbReference type="GO" id="GO:0016740">
    <property type="term" value="F:transferase activity"/>
    <property type="evidence" value="ECO:0007669"/>
    <property type="project" value="UniProtKB-KW"/>
</dbReference>
<keyword evidence="3" id="KW-1185">Reference proteome</keyword>
<reference evidence="2 3" key="1">
    <citation type="submission" date="2018-03" db="EMBL/GenBank/DDBJ databases">
        <title>Draft Genome Sequences of the Obligatory Marine Myxobacteria Enhygromyxa salina SWB005.</title>
        <authorList>
            <person name="Poehlein A."/>
            <person name="Moghaddam J.A."/>
            <person name="Harms H."/>
            <person name="Alanjari M."/>
            <person name="Koenig G.M."/>
            <person name="Daniel R."/>
            <person name="Schaeberle T.F."/>
        </authorList>
    </citation>
    <scope>NUCLEOTIDE SEQUENCE [LARGE SCALE GENOMIC DNA]</scope>
    <source>
        <strain evidence="2 3">SWB005</strain>
    </source>
</reference>
<dbReference type="SUPFAM" id="SSF56112">
    <property type="entry name" value="Protein kinase-like (PK-like)"/>
    <property type="match status" value="1"/>
</dbReference>
<comment type="caution">
    <text evidence="2">The sequence shown here is derived from an EMBL/GenBank/DDBJ whole genome shotgun (WGS) entry which is preliminary data.</text>
</comment>
<dbReference type="InterPro" id="IPR002575">
    <property type="entry name" value="Aminoglycoside_PTrfase"/>
</dbReference>
<dbReference type="Gene3D" id="3.90.1200.10">
    <property type="match status" value="1"/>
</dbReference>
<evidence type="ECO:0000259" key="1">
    <source>
        <dbReference type="Pfam" id="PF01636"/>
    </source>
</evidence>
<dbReference type="InterPro" id="IPR011009">
    <property type="entry name" value="Kinase-like_dom_sf"/>
</dbReference>
<gene>
    <name evidence="2" type="ORF">ENSA5_23430</name>
</gene>
<name>A0A2S9YBM8_9BACT</name>
<sequence length="335" mass="37050">MLGPREQQAAEIYDLIVGVSRDDEQIGSLEHGGSLPDSSTSDQIDAAALRAALRDLTRRGGEAERPRLIVELGHERALIKAIDRDQLHDRAFVLSRPLDGLRLRLRTQIFAHAGQLYELVRLDPRLRPATASELDPLFMLYEQAERICMLAPFVELDALLRGPHINKDIDRGDGHPEGPSASLDGVLAAIEPTLGPLRPATDAGLRRGLVHGDLHRHNLMVPRAGDGPAVLIDLDPIFHSYAALNLAHLCIDEYVAGAGRHAELPGFRARVLARLAPADAAAFDYLVLVELFRMLVKRAFHRQHYSEDWEDELLFLFEGYGVDTYLARVRGASSA</sequence>
<dbReference type="OrthoDB" id="241498at2"/>
<feature type="domain" description="Aminoglycoside phosphotransferase" evidence="1">
    <location>
        <begin position="171"/>
        <end position="276"/>
    </location>
</feature>
<evidence type="ECO:0000313" key="3">
    <source>
        <dbReference type="Proteomes" id="UP000237968"/>
    </source>
</evidence>
<keyword evidence="2" id="KW-0808">Transferase</keyword>
<dbReference type="EMBL" id="PVNK01000119">
    <property type="protein sequence ID" value="PRQ02416.1"/>
    <property type="molecule type" value="Genomic_DNA"/>
</dbReference>
<dbReference type="Pfam" id="PF01636">
    <property type="entry name" value="APH"/>
    <property type="match status" value="1"/>
</dbReference>
<dbReference type="AlphaFoldDB" id="A0A2S9YBM8"/>
<protein>
    <submittedName>
        <fullName evidence="2">Phosphotransferase enzyme family protein</fullName>
    </submittedName>
</protein>
<organism evidence="2 3">
    <name type="scientific">Enhygromyxa salina</name>
    <dbReference type="NCBI Taxonomy" id="215803"/>
    <lineage>
        <taxon>Bacteria</taxon>
        <taxon>Pseudomonadati</taxon>
        <taxon>Myxococcota</taxon>
        <taxon>Polyangia</taxon>
        <taxon>Nannocystales</taxon>
        <taxon>Nannocystaceae</taxon>
        <taxon>Enhygromyxa</taxon>
    </lineage>
</organism>